<proteinExistence type="predicted"/>
<gene>
    <name evidence="2" type="ORF">POCULU_LOCUS6018</name>
</gene>
<dbReference type="EMBL" id="CAJVPJ010001023">
    <property type="protein sequence ID" value="CAG8571498.1"/>
    <property type="molecule type" value="Genomic_DNA"/>
</dbReference>
<feature type="region of interest" description="Disordered" evidence="1">
    <location>
        <begin position="130"/>
        <end position="150"/>
    </location>
</feature>
<dbReference type="OrthoDB" id="2153847at2759"/>
<sequence>MALLSNAAPLEKRRFGQEHSAFVEPLYQKMRDSAQGTNFAGQVGQLSGEAVNALLAAKPACRQQQVADHLVFFAKQMAADTTIADGTKRQNDLIDIAQKYRTAERNTNQDGKPSFLCGRKPFFKELNGFVQSQDPAATTKPDTPTDAFNLDVDFDPLGVLAQIKAASNNGGASDPKDKPKDPKKKPKDPKKKPKDPKKKPKDPKDKPKDPQDTTTGSTGNPAADNPLGGIQMPFIKKNADGTFGVNAFTFQNEAAAHDRQCAIQHNKCADGFNLDKNPDIPSVGACDTQQTACNAGPSVFVA</sequence>
<organism evidence="2 3">
    <name type="scientific">Paraglomus occultum</name>
    <dbReference type="NCBI Taxonomy" id="144539"/>
    <lineage>
        <taxon>Eukaryota</taxon>
        <taxon>Fungi</taxon>
        <taxon>Fungi incertae sedis</taxon>
        <taxon>Mucoromycota</taxon>
        <taxon>Glomeromycotina</taxon>
        <taxon>Glomeromycetes</taxon>
        <taxon>Paraglomerales</taxon>
        <taxon>Paraglomeraceae</taxon>
        <taxon>Paraglomus</taxon>
    </lineage>
</organism>
<feature type="compositionally biased region" description="Basic residues" evidence="1">
    <location>
        <begin position="181"/>
        <end position="201"/>
    </location>
</feature>
<feature type="compositionally biased region" description="Low complexity" evidence="1">
    <location>
        <begin position="134"/>
        <end position="147"/>
    </location>
</feature>
<accession>A0A9N9BPP0</accession>
<comment type="caution">
    <text evidence="2">The sequence shown here is derived from an EMBL/GenBank/DDBJ whole genome shotgun (WGS) entry which is preliminary data.</text>
</comment>
<keyword evidence="3" id="KW-1185">Reference proteome</keyword>
<protein>
    <submittedName>
        <fullName evidence="2">789_t:CDS:1</fullName>
    </submittedName>
</protein>
<evidence type="ECO:0000256" key="1">
    <source>
        <dbReference type="SAM" id="MobiDB-lite"/>
    </source>
</evidence>
<reference evidence="2" key="1">
    <citation type="submission" date="2021-06" db="EMBL/GenBank/DDBJ databases">
        <authorList>
            <person name="Kallberg Y."/>
            <person name="Tangrot J."/>
            <person name="Rosling A."/>
        </authorList>
    </citation>
    <scope>NUCLEOTIDE SEQUENCE</scope>
    <source>
        <strain evidence="2">IA702</strain>
    </source>
</reference>
<evidence type="ECO:0000313" key="2">
    <source>
        <dbReference type="EMBL" id="CAG8571498.1"/>
    </source>
</evidence>
<dbReference type="AlphaFoldDB" id="A0A9N9BPP0"/>
<feature type="region of interest" description="Disordered" evidence="1">
    <location>
        <begin position="166"/>
        <end position="231"/>
    </location>
</feature>
<name>A0A9N9BPP0_9GLOM</name>
<dbReference type="Proteomes" id="UP000789572">
    <property type="component" value="Unassembled WGS sequence"/>
</dbReference>
<feature type="compositionally biased region" description="Basic and acidic residues" evidence="1">
    <location>
        <begin position="202"/>
        <end position="211"/>
    </location>
</feature>
<evidence type="ECO:0000313" key="3">
    <source>
        <dbReference type="Proteomes" id="UP000789572"/>
    </source>
</evidence>